<dbReference type="EMBL" id="CP009451">
    <property type="protein sequence ID" value="AIR05604.1"/>
    <property type="molecule type" value="Genomic_DNA"/>
</dbReference>
<dbReference type="OrthoDB" id="9799912at2"/>
<dbReference type="GO" id="GO:0004519">
    <property type="term" value="F:endonuclease activity"/>
    <property type="evidence" value="ECO:0007669"/>
    <property type="project" value="InterPro"/>
</dbReference>
<gene>
    <name evidence="3" type="primary">higB</name>
    <name evidence="2" type="ORF">CO704_00450</name>
    <name evidence="1" type="ORF">JT31_13575</name>
    <name evidence="3" type="ORF">NCTC12120_02802</name>
</gene>
<dbReference type="Proteomes" id="UP000217979">
    <property type="component" value="Chromosome"/>
</dbReference>
<evidence type="ECO:0000313" key="5">
    <source>
        <dbReference type="Proteomes" id="UP000217979"/>
    </source>
</evidence>
<reference evidence="2 5" key="2">
    <citation type="submission" date="2017-09" db="EMBL/GenBank/DDBJ databases">
        <title>FDA dAtabase for Regulatory Grade micrObial Sequences (FDA-ARGOS): Supporting development and validation of Infectious Disease Dx tests.</title>
        <authorList>
            <person name="Minogue T."/>
            <person name="Wolcott M."/>
            <person name="Wasieloski L."/>
            <person name="Aguilar W."/>
            <person name="Moore D."/>
            <person name="Tallon L."/>
            <person name="Sadzewicz L."/>
            <person name="Ott S."/>
            <person name="Zhao X."/>
            <person name="Nagaraj S."/>
            <person name="Vavikolanu K."/>
            <person name="Aluvathingal J."/>
            <person name="Nadendla S."/>
            <person name="Sichtig H."/>
        </authorList>
    </citation>
    <scope>NUCLEOTIDE SEQUENCE [LARGE SCALE GENOMIC DNA]</scope>
    <source>
        <strain evidence="2 5">FDAARGOS_392</strain>
    </source>
</reference>
<proteinExistence type="predicted"/>
<dbReference type="InterPro" id="IPR018669">
    <property type="entry name" value="Toxin_HigB"/>
</dbReference>
<dbReference type="Proteomes" id="UP000029481">
    <property type="component" value="Chromosome"/>
</dbReference>
<dbReference type="EMBL" id="CP023525">
    <property type="protein sequence ID" value="ATF90657.1"/>
    <property type="molecule type" value="Genomic_DNA"/>
</dbReference>
<evidence type="ECO:0000313" key="3">
    <source>
        <dbReference type="EMBL" id="SQA98903.1"/>
    </source>
</evidence>
<sequence length="103" mass="12407">MHLITLKTLIEAGQRFPRHRQELQILGKVLEKGFFPTPESLKRIYPSLDNFKYLDKHYVINIAGNELRLIALIFFTSQKFYIRHIMTHSEYMRFTETHRGKKR</sequence>
<evidence type="ECO:0000313" key="6">
    <source>
        <dbReference type="Proteomes" id="UP000251197"/>
    </source>
</evidence>
<evidence type="ECO:0000313" key="2">
    <source>
        <dbReference type="EMBL" id="ATF90657.1"/>
    </source>
</evidence>
<dbReference type="EC" id="3.1.-.-" evidence="3"/>
<keyword evidence="3" id="KW-0378">Hydrolase</keyword>
<dbReference type="Pfam" id="PF09907">
    <property type="entry name" value="HigB_toxin"/>
    <property type="match status" value="1"/>
</dbReference>
<organism evidence="1 4">
    <name type="scientific">Cedecea neteri</name>
    <dbReference type="NCBI Taxonomy" id="158822"/>
    <lineage>
        <taxon>Bacteria</taxon>
        <taxon>Pseudomonadati</taxon>
        <taxon>Pseudomonadota</taxon>
        <taxon>Gammaproteobacteria</taxon>
        <taxon>Enterobacterales</taxon>
        <taxon>Enterobacteriaceae</taxon>
        <taxon>Cedecea</taxon>
    </lineage>
</organism>
<evidence type="ECO:0000313" key="4">
    <source>
        <dbReference type="Proteomes" id="UP000029481"/>
    </source>
</evidence>
<dbReference type="KEGG" id="cnt:JT31_13575"/>
<dbReference type="GO" id="GO:0110001">
    <property type="term" value="C:toxin-antitoxin complex"/>
    <property type="evidence" value="ECO:0007669"/>
    <property type="project" value="InterPro"/>
</dbReference>
<dbReference type="GO" id="GO:0016787">
    <property type="term" value="F:hydrolase activity"/>
    <property type="evidence" value="ECO:0007669"/>
    <property type="project" value="UniProtKB-KW"/>
</dbReference>
<name>A0A089Q574_9ENTR</name>
<accession>A0A089Q574</accession>
<dbReference type="EMBL" id="UAVU01000003">
    <property type="protein sequence ID" value="SQA98903.1"/>
    <property type="molecule type" value="Genomic_DNA"/>
</dbReference>
<reference evidence="3 6" key="3">
    <citation type="submission" date="2018-06" db="EMBL/GenBank/DDBJ databases">
        <authorList>
            <consortium name="Pathogen Informatics"/>
            <person name="Doyle S."/>
        </authorList>
    </citation>
    <scope>NUCLEOTIDE SEQUENCE [LARGE SCALE GENOMIC DNA]</scope>
    <source>
        <strain evidence="3 6">NCTC12120</strain>
    </source>
</reference>
<dbReference type="RefSeq" id="WP_038477862.1">
    <property type="nucleotide sequence ID" value="NZ_CP009451.1"/>
</dbReference>
<dbReference type="Proteomes" id="UP000251197">
    <property type="component" value="Unassembled WGS sequence"/>
</dbReference>
<reference evidence="1 4" key="1">
    <citation type="submission" date="2014-09" db="EMBL/GenBank/DDBJ databases">
        <title>Cedecea neteri SSMD04 Genome Sequencing.</title>
        <authorList>
            <person name="Tan J.-Y."/>
        </authorList>
    </citation>
    <scope>NUCLEOTIDE SEQUENCE [LARGE SCALE GENOMIC DNA]</scope>
    <source>
        <strain evidence="1 4">SSMD04</strain>
    </source>
</reference>
<protein>
    <submittedName>
        <fullName evidence="1 2">Toxin RelE</fullName>
    </submittedName>
    <submittedName>
        <fullName evidence="3">mRNA interferase HigB</fullName>
        <ecNumber evidence="3">3.1.-.-</ecNumber>
    </submittedName>
</protein>
<dbReference type="AlphaFoldDB" id="A0A089Q574"/>
<dbReference type="GO" id="GO:0003723">
    <property type="term" value="F:RNA binding"/>
    <property type="evidence" value="ECO:0007669"/>
    <property type="project" value="InterPro"/>
</dbReference>
<evidence type="ECO:0000313" key="1">
    <source>
        <dbReference type="EMBL" id="AIR05604.1"/>
    </source>
</evidence>
<keyword evidence="4" id="KW-1185">Reference proteome</keyword>